<dbReference type="SMART" id="SM00493">
    <property type="entry name" value="TOPRIM"/>
    <property type="match status" value="1"/>
</dbReference>
<dbReference type="InterPro" id="IPR015967">
    <property type="entry name" value="Rcmb_RecR_Znf"/>
</dbReference>
<dbReference type="GO" id="GO:0006310">
    <property type="term" value="P:DNA recombination"/>
    <property type="evidence" value="ECO:0007669"/>
    <property type="project" value="UniProtKB-KW"/>
</dbReference>
<dbReference type="PANTHER" id="PTHR30446:SF0">
    <property type="entry name" value="RECOMBINATION PROTEIN RECR"/>
    <property type="match status" value="1"/>
</dbReference>
<evidence type="ECO:0000256" key="5">
    <source>
        <dbReference type="ARBA" id="ARBA00023172"/>
    </source>
</evidence>
<dbReference type="Gene3D" id="6.10.250.240">
    <property type="match status" value="1"/>
</dbReference>
<dbReference type="Pfam" id="PF21175">
    <property type="entry name" value="RecR_C"/>
    <property type="match status" value="1"/>
</dbReference>
<dbReference type="GO" id="GO:0003677">
    <property type="term" value="F:DNA binding"/>
    <property type="evidence" value="ECO:0007669"/>
    <property type="project" value="InterPro"/>
</dbReference>
<dbReference type="NCBIfam" id="TIGR00615">
    <property type="entry name" value="recR"/>
    <property type="match status" value="1"/>
</dbReference>
<dbReference type="GO" id="GO:0006281">
    <property type="term" value="P:DNA repair"/>
    <property type="evidence" value="ECO:0007669"/>
    <property type="project" value="UniProtKB-KW"/>
</dbReference>
<dbReference type="PANTHER" id="PTHR30446">
    <property type="entry name" value="RECOMBINATION PROTEIN RECR"/>
    <property type="match status" value="1"/>
</dbReference>
<dbReference type="CDD" id="cd01025">
    <property type="entry name" value="TOPRIM_recR"/>
    <property type="match status" value="1"/>
</dbReference>
<dbReference type="Gene3D" id="3.40.1360.10">
    <property type="match status" value="1"/>
</dbReference>
<dbReference type="EMBL" id="VSSQ01002582">
    <property type="protein sequence ID" value="MPM16279.1"/>
    <property type="molecule type" value="Genomic_DNA"/>
</dbReference>
<dbReference type="SUPFAM" id="SSF111304">
    <property type="entry name" value="Recombination protein RecR"/>
    <property type="match status" value="1"/>
</dbReference>
<keyword evidence="5" id="KW-0233">DNA recombination</keyword>
<evidence type="ECO:0000256" key="6">
    <source>
        <dbReference type="ARBA" id="ARBA00023204"/>
    </source>
</evidence>
<comment type="caution">
    <text evidence="8">The sequence shown here is derived from an EMBL/GenBank/DDBJ whole genome shotgun (WGS) entry which is preliminary data.</text>
</comment>
<evidence type="ECO:0000256" key="4">
    <source>
        <dbReference type="ARBA" id="ARBA00022833"/>
    </source>
</evidence>
<proteinExistence type="inferred from homology"/>
<dbReference type="Pfam" id="PF21176">
    <property type="entry name" value="RecR_HhH"/>
    <property type="match status" value="1"/>
</dbReference>
<dbReference type="InterPro" id="IPR000093">
    <property type="entry name" value="DNA_Rcmb_RecR"/>
</dbReference>
<dbReference type="InterPro" id="IPR006171">
    <property type="entry name" value="TOPRIM_dom"/>
</dbReference>
<sequence>MSHQQYPSSLLENAVNEFSKLPGIGRKTALRLSLHLLRQSEVETERFGNAMIQLRKEIKYCRVCHNISDTDVCQICANPARDNKTICVVENIRDVMSIENTQQFKGLYHVLGGIISPMDGVGPGDIEINSLIERVEKEEIKEVILALGATIEGDTTNFYIYRKLSPFDVRITTIARGVAVGDELEYADEVTLGRSILNRIDFSNALK</sequence>
<organism evidence="8">
    <name type="scientific">bioreactor metagenome</name>
    <dbReference type="NCBI Taxonomy" id="1076179"/>
    <lineage>
        <taxon>unclassified sequences</taxon>
        <taxon>metagenomes</taxon>
        <taxon>ecological metagenomes</taxon>
    </lineage>
</organism>
<name>A0A644XJK5_9ZZZZ</name>
<dbReference type="InterPro" id="IPR034137">
    <property type="entry name" value="TOPRIM_RecR"/>
</dbReference>
<dbReference type="GO" id="GO:0008270">
    <property type="term" value="F:zinc ion binding"/>
    <property type="evidence" value="ECO:0007669"/>
    <property type="project" value="UniProtKB-KW"/>
</dbReference>
<keyword evidence="1" id="KW-0479">Metal-binding</keyword>
<evidence type="ECO:0000256" key="1">
    <source>
        <dbReference type="ARBA" id="ARBA00022723"/>
    </source>
</evidence>
<dbReference type="Pfam" id="PF02132">
    <property type="entry name" value="RecR_ZnF"/>
    <property type="match status" value="1"/>
</dbReference>
<protein>
    <submittedName>
        <fullName evidence="8">Recombination protein RecR</fullName>
    </submittedName>
</protein>
<keyword evidence="6" id="KW-0234">DNA repair</keyword>
<evidence type="ECO:0000256" key="3">
    <source>
        <dbReference type="ARBA" id="ARBA00022771"/>
    </source>
</evidence>
<keyword evidence="4" id="KW-0862">Zinc</keyword>
<keyword evidence="2" id="KW-0227">DNA damage</keyword>
<dbReference type="PROSITE" id="PS01300">
    <property type="entry name" value="RECR"/>
    <property type="match status" value="1"/>
</dbReference>
<dbReference type="HAMAP" id="MF_00017">
    <property type="entry name" value="RecR"/>
    <property type="match status" value="1"/>
</dbReference>
<accession>A0A644XJK5</accession>
<feature type="domain" description="Toprim" evidence="7">
    <location>
        <begin position="84"/>
        <end position="179"/>
    </location>
</feature>
<dbReference type="Gene3D" id="3.30.60.80">
    <property type="match status" value="1"/>
</dbReference>
<reference evidence="8" key="1">
    <citation type="submission" date="2019-08" db="EMBL/GenBank/DDBJ databases">
        <authorList>
            <person name="Kucharzyk K."/>
            <person name="Murdoch R.W."/>
            <person name="Higgins S."/>
            <person name="Loffler F."/>
        </authorList>
    </citation>
    <scope>NUCLEOTIDE SEQUENCE</scope>
</reference>
<gene>
    <name evidence="8" type="primary">recR_21</name>
    <name evidence="8" type="ORF">SDC9_62657</name>
</gene>
<dbReference type="Gene3D" id="1.10.8.420">
    <property type="entry name" value="RecR Domain 1"/>
    <property type="match status" value="1"/>
</dbReference>
<dbReference type="PROSITE" id="PS50880">
    <property type="entry name" value="TOPRIM"/>
    <property type="match status" value="1"/>
</dbReference>
<evidence type="ECO:0000256" key="2">
    <source>
        <dbReference type="ARBA" id="ARBA00022763"/>
    </source>
</evidence>
<dbReference type="Pfam" id="PF13662">
    <property type="entry name" value="Toprim_4"/>
    <property type="match status" value="1"/>
</dbReference>
<evidence type="ECO:0000313" key="8">
    <source>
        <dbReference type="EMBL" id="MPM16279.1"/>
    </source>
</evidence>
<dbReference type="AlphaFoldDB" id="A0A644XJK5"/>
<evidence type="ECO:0000259" key="7">
    <source>
        <dbReference type="PROSITE" id="PS50880"/>
    </source>
</evidence>
<keyword evidence="3" id="KW-0863">Zinc-finger</keyword>
<dbReference type="InterPro" id="IPR023627">
    <property type="entry name" value="Rcmb_RecR"/>
</dbReference>